<reference evidence="2" key="1">
    <citation type="journal article" date="2023" name="Science">
        <title>Genome structures resolve the early diversification of teleost fishes.</title>
        <authorList>
            <person name="Parey E."/>
            <person name="Louis A."/>
            <person name="Montfort J."/>
            <person name="Bouchez O."/>
            <person name="Roques C."/>
            <person name="Iampietro C."/>
            <person name="Lluch J."/>
            <person name="Castinel A."/>
            <person name="Donnadieu C."/>
            <person name="Desvignes T."/>
            <person name="Floi Bucao C."/>
            <person name="Jouanno E."/>
            <person name="Wen M."/>
            <person name="Mejri S."/>
            <person name="Dirks R."/>
            <person name="Jansen H."/>
            <person name="Henkel C."/>
            <person name="Chen W.J."/>
            <person name="Zahm M."/>
            <person name="Cabau C."/>
            <person name="Klopp C."/>
            <person name="Thompson A.W."/>
            <person name="Robinson-Rechavi M."/>
            <person name="Braasch I."/>
            <person name="Lecointre G."/>
            <person name="Bobe J."/>
            <person name="Postlethwait J.H."/>
            <person name="Berthelot C."/>
            <person name="Roest Crollius H."/>
            <person name="Guiguen Y."/>
        </authorList>
    </citation>
    <scope>NUCLEOTIDE SEQUENCE</scope>
    <source>
        <strain evidence="2">Concon-B</strain>
    </source>
</reference>
<dbReference type="EMBL" id="JAFJMO010000008">
    <property type="protein sequence ID" value="KAJ8268940.1"/>
    <property type="molecule type" value="Genomic_DNA"/>
</dbReference>
<organism evidence="2 3">
    <name type="scientific">Conger conger</name>
    <name type="common">Conger eel</name>
    <name type="synonym">Muraena conger</name>
    <dbReference type="NCBI Taxonomy" id="82655"/>
    <lineage>
        <taxon>Eukaryota</taxon>
        <taxon>Metazoa</taxon>
        <taxon>Chordata</taxon>
        <taxon>Craniata</taxon>
        <taxon>Vertebrata</taxon>
        <taxon>Euteleostomi</taxon>
        <taxon>Actinopterygii</taxon>
        <taxon>Neopterygii</taxon>
        <taxon>Teleostei</taxon>
        <taxon>Anguilliformes</taxon>
        <taxon>Congridae</taxon>
        <taxon>Conger</taxon>
    </lineage>
</organism>
<comment type="caution">
    <text evidence="2">The sequence shown here is derived from an EMBL/GenBank/DDBJ whole genome shotgun (WGS) entry which is preliminary data.</text>
</comment>
<proteinExistence type="predicted"/>
<keyword evidence="3" id="KW-1185">Reference proteome</keyword>
<evidence type="ECO:0000313" key="2">
    <source>
        <dbReference type="EMBL" id="KAJ8268940.1"/>
    </source>
</evidence>
<gene>
    <name evidence="2" type="ORF">COCON_G00115470</name>
</gene>
<feature type="region of interest" description="Disordered" evidence="1">
    <location>
        <begin position="31"/>
        <end position="60"/>
    </location>
</feature>
<evidence type="ECO:0000256" key="1">
    <source>
        <dbReference type="SAM" id="MobiDB-lite"/>
    </source>
</evidence>
<accession>A0A9Q1DGM3</accession>
<evidence type="ECO:0000313" key="3">
    <source>
        <dbReference type="Proteomes" id="UP001152803"/>
    </source>
</evidence>
<sequence length="104" mass="11666">MEGYALSEDELFSSCLHNFTWENAHDQQKAWKTVGPRGARAGRCETEPAPGTSRRNPSLRWREENCTEPCVPLLKVFGTYAVLQVKGRHHTAAEPQSAFSPCYA</sequence>
<dbReference type="Proteomes" id="UP001152803">
    <property type="component" value="Unassembled WGS sequence"/>
</dbReference>
<protein>
    <submittedName>
        <fullName evidence="2">Uncharacterized protein</fullName>
    </submittedName>
</protein>
<name>A0A9Q1DGM3_CONCO</name>
<dbReference type="AlphaFoldDB" id="A0A9Q1DGM3"/>